<evidence type="ECO:0000256" key="2">
    <source>
        <dbReference type="ARBA" id="ARBA00004496"/>
    </source>
</evidence>
<dbReference type="STRING" id="525903.Taci_0224"/>
<dbReference type="InterPro" id="IPR013785">
    <property type="entry name" value="Aldolase_TIM"/>
</dbReference>
<accession>D1B860</accession>
<dbReference type="Gene3D" id="3.20.20.70">
    <property type="entry name" value="Aldolase class I"/>
    <property type="match status" value="1"/>
</dbReference>
<dbReference type="InterPro" id="IPR006062">
    <property type="entry name" value="His_biosynth"/>
</dbReference>
<evidence type="ECO:0000313" key="12">
    <source>
        <dbReference type="Proteomes" id="UP000002030"/>
    </source>
</evidence>
<dbReference type="HAMAP" id="MF_01014">
    <property type="entry name" value="HisA"/>
    <property type="match status" value="1"/>
</dbReference>
<dbReference type="GO" id="GO:0005737">
    <property type="term" value="C:cytoplasm"/>
    <property type="evidence" value="ECO:0007669"/>
    <property type="project" value="UniProtKB-SubCell"/>
</dbReference>
<gene>
    <name evidence="9" type="primary">hisA</name>
    <name evidence="11" type="ordered locus">Taci_0224</name>
</gene>
<comment type="subcellular location">
    <subcellularLocation>
        <location evidence="2 9">Cytoplasm</location>
    </subcellularLocation>
</comment>
<dbReference type="GO" id="GO:0003949">
    <property type="term" value="F:1-(5-phosphoribosyl)-5-[(5-phosphoribosylamino)methylideneamino]imidazole-4-carboxamide isomerase activity"/>
    <property type="evidence" value="ECO:0007669"/>
    <property type="project" value="UniProtKB-UniRule"/>
</dbReference>
<feature type="active site" description="Proton donor" evidence="9">
    <location>
        <position position="128"/>
    </location>
</feature>
<dbReference type="GO" id="GO:0000105">
    <property type="term" value="P:L-histidine biosynthetic process"/>
    <property type="evidence" value="ECO:0007669"/>
    <property type="project" value="UniProtKB-UniRule"/>
</dbReference>
<dbReference type="KEGG" id="tai:Taci_0224"/>
<evidence type="ECO:0000256" key="4">
    <source>
        <dbReference type="ARBA" id="ARBA00009667"/>
    </source>
</evidence>
<dbReference type="InterPro" id="IPR011060">
    <property type="entry name" value="RibuloseP-bd_barrel"/>
</dbReference>
<keyword evidence="6 9" id="KW-0028">Amino-acid biosynthesis</keyword>
<dbReference type="EC" id="5.3.1.16" evidence="9"/>
<evidence type="ECO:0000256" key="8">
    <source>
        <dbReference type="ARBA" id="ARBA00023235"/>
    </source>
</evidence>
<protein>
    <recommendedName>
        <fullName evidence="9">1-(5-phosphoribosyl)-5-[(5-phosphoribosylamino)methylideneamino] imidazole-4-carboxamide isomerase</fullName>
        <ecNumber evidence="9">5.3.1.16</ecNumber>
    </recommendedName>
    <alternativeName>
        <fullName evidence="9">Phosphoribosylformimino-5-aminoimidazole carboxamide ribotide isomerase</fullName>
    </alternativeName>
</protein>
<evidence type="ECO:0000313" key="11">
    <source>
        <dbReference type="EMBL" id="ACZ18463.1"/>
    </source>
</evidence>
<dbReference type="eggNOG" id="COG0106">
    <property type="taxonomic scope" value="Bacteria"/>
</dbReference>
<dbReference type="InterPro" id="IPR023016">
    <property type="entry name" value="HisA/PriA"/>
</dbReference>
<dbReference type="CDD" id="cd04732">
    <property type="entry name" value="HisA"/>
    <property type="match status" value="1"/>
</dbReference>
<dbReference type="Proteomes" id="UP000002030">
    <property type="component" value="Chromosome"/>
</dbReference>
<comment type="similarity">
    <text evidence="4 9 10">Belongs to the HisA/HisF family.</text>
</comment>
<dbReference type="AlphaFoldDB" id="D1B860"/>
<dbReference type="UniPathway" id="UPA00031">
    <property type="reaction ID" value="UER00009"/>
</dbReference>
<proteinExistence type="inferred from homology"/>
<feature type="active site" description="Proton acceptor" evidence="9">
    <location>
        <position position="8"/>
    </location>
</feature>
<dbReference type="EMBL" id="CP001818">
    <property type="protein sequence ID" value="ACZ18463.1"/>
    <property type="molecule type" value="Genomic_DNA"/>
</dbReference>
<dbReference type="RefSeq" id="WP_012868979.1">
    <property type="nucleotide sequence ID" value="NC_013522.1"/>
</dbReference>
<sequence>MEIYPAVDLYGGKVVRLTGGRFQDATVYPTSPGEMALLFAQAGVRWAHVVDLEGAKTGRPVHLWALEAFAGAGLKVQFGGGIRSIQSVRDALSAGATRVMMGSALFDRSVDVVEAHRLFGPAILPAVDHRGWRVSVKGWTQGTDIPVDRALENLSRVGFSLFLVTDGDRDGTLSGPDLEGYRKICARYGIIAAGGIGELGHLRGLRNAGAAGAVLGKALYEGAISIEEAMRL</sequence>
<comment type="pathway">
    <text evidence="3 9">Amino-acid biosynthesis; L-histidine biosynthesis; L-histidine from 5-phospho-alpha-D-ribose 1-diphosphate: step 4/9.</text>
</comment>
<dbReference type="PANTHER" id="PTHR43090">
    <property type="entry name" value="1-(5-PHOSPHORIBOSYL)-5-[(5-PHOSPHORIBOSYLAMINO)METHYLIDENEAMINO] IMIDAZOLE-4-CARBOXAMIDE ISOMERASE"/>
    <property type="match status" value="1"/>
</dbReference>
<dbReference type="HOGENOM" id="CLU_048577_1_1_0"/>
<name>D1B860_THEAS</name>
<evidence type="ECO:0000256" key="7">
    <source>
        <dbReference type="ARBA" id="ARBA00023102"/>
    </source>
</evidence>
<evidence type="ECO:0000256" key="3">
    <source>
        <dbReference type="ARBA" id="ARBA00005133"/>
    </source>
</evidence>
<evidence type="ECO:0000256" key="5">
    <source>
        <dbReference type="ARBA" id="ARBA00022490"/>
    </source>
</evidence>
<dbReference type="GO" id="GO:0000162">
    <property type="term" value="P:L-tryptophan biosynthetic process"/>
    <property type="evidence" value="ECO:0007669"/>
    <property type="project" value="TreeGrafter"/>
</dbReference>
<evidence type="ECO:0000256" key="9">
    <source>
        <dbReference type="HAMAP-Rule" id="MF_01014"/>
    </source>
</evidence>
<dbReference type="EnsemblBacteria" id="ACZ18463">
    <property type="protein sequence ID" value="ACZ18463"/>
    <property type="gene ID" value="Taci_0224"/>
</dbReference>
<dbReference type="PANTHER" id="PTHR43090:SF2">
    <property type="entry name" value="1-(5-PHOSPHORIBOSYL)-5-[(5-PHOSPHORIBOSYLAMINO)METHYLIDENEAMINO] IMIDAZOLE-4-CARBOXAMIDE ISOMERASE"/>
    <property type="match status" value="1"/>
</dbReference>
<evidence type="ECO:0000256" key="1">
    <source>
        <dbReference type="ARBA" id="ARBA00000901"/>
    </source>
</evidence>
<dbReference type="SUPFAM" id="SSF51366">
    <property type="entry name" value="Ribulose-phoshate binding barrel"/>
    <property type="match status" value="1"/>
</dbReference>
<reference evidence="11 12" key="1">
    <citation type="journal article" date="2009" name="Stand. Genomic Sci.">
        <title>Complete genome sequence of Thermanaerovibrio acidaminovorans type strain (Su883).</title>
        <authorList>
            <person name="Chovatia M."/>
            <person name="Sikorski J."/>
            <person name="Schroder M."/>
            <person name="Lapidus A."/>
            <person name="Nolan M."/>
            <person name="Tice H."/>
            <person name="Glavina Del Rio T."/>
            <person name="Copeland A."/>
            <person name="Cheng J.F."/>
            <person name="Lucas S."/>
            <person name="Chen F."/>
            <person name="Bruce D."/>
            <person name="Goodwin L."/>
            <person name="Pitluck S."/>
            <person name="Ivanova N."/>
            <person name="Mavromatis K."/>
            <person name="Ovchinnikova G."/>
            <person name="Pati A."/>
            <person name="Chen A."/>
            <person name="Palaniappan K."/>
            <person name="Land M."/>
            <person name="Hauser L."/>
            <person name="Chang Y.J."/>
            <person name="Jeffries C.D."/>
            <person name="Chain P."/>
            <person name="Saunders E."/>
            <person name="Detter J.C."/>
            <person name="Brettin T."/>
            <person name="Rohde M."/>
            <person name="Goker M."/>
            <person name="Spring S."/>
            <person name="Bristow J."/>
            <person name="Markowitz V."/>
            <person name="Hugenholtz P."/>
            <person name="Kyrpides N.C."/>
            <person name="Klenk H.P."/>
            <person name="Eisen J.A."/>
        </authorList>
    </citation>
    <scope>NUCLEOTIDE SEQUENCE [LARGE SCALE GENOMIC DNA]</scope>
    <source>
        <strain evidence="12">ATCC 49978 / DSM 6589 / Su883</strain>
    </source>
</reference>
<keyword evidence="7 9" id="KW-0368">Histidine biosynthesis</keyword>
<dbReference type="OrthoDB" id="9781903at2"/>
<dbReference type="InterPro" id="IPR044524">
    <property type="entry name" value="Isoase_HisA-like"/>
</dbReference>
<keyword evidence="12" id="KW-1185">Reference proteome</keyword>
<keyword evidence="8 9" id="KW-0413">Isomerase</keyword>
<organism evidence="11 12">
    <name type="scientific">Thermanaerovibrio acidaminovorans (strain ATCC 49978 / DSM 6589 / Su883)</name>
    <name type="common">Selenomonas acidaminovorans</name>
    <dbReference type="NCBI Taxonomy" id="525903"/>
    <lineage>
        <taxon>Bacteria</taxon>
        <taxon>Thermotogati</taxon>
        <taxon>Synergistota</taxon>
        <taxon>Synergistia</taxon>
        <taxon>Synergistales</taxon>
        <taxon>Synergistaceae</taxon>
        <taxon>Thermanaerovibrio</taxon>
    </lineage>
</organism>
<evidence type="ECO:0000256" key="10">
    <source>
        <dbReference type="RuleBase" id="RU003657"/>
    </source>
</evidence>
<evidence type="ECO:0000256" key="6">
    <source>
        <dbReference type="ARBA" id="ARBA00022605"/>
    </source>
</evidence>
<dbReference type="Pfam" id="PF00977">
    <property type="entry name" value="His_biosynth"/>
    <property type="match status" value="1"/>
</dbReference>
<keyword evidence="5 9" id="KW-0963">Cytoplasm</keyword>
<comment type="catalytic activity">
    <reaction evidence="1 9">
        <text>1-(5-phospho-beta-D-ribosyl)-5-[(5-phospho-beta-D-ribosylamino)methylideneamino]imidazole-4-carboxamide = 5-[(5-phospho-1-deoxy-D-ribulos-1-ylimino)methylamino]-1-(5-phospho-beta-D-ribosyl)imidazole-4-carboxamide</text>
        <dbReference type="Rhea" id="RHEA:15469"/>
        <dbReference type="ChEBI" id="CHEBI:58435"/>
        <dbReference type="ChEBI" id="CHEBI:58525"/>
        <dbReference type="EC" id="5.3.1.16"/>
    </reaction>
</comment>